<dbReference type="AlphaFoldDB" id="A0AAU7D143"/>
<dbReference type="Gene3D" id="1.20.1260.10">
    <property type="match status" value="1"/>
</dbReference>
<feature type="compositionally biased region" description="Low complexity" evidence="1">
    <location>
        <begin position="33"/>
        <end position="50"/>
    </location>
</feature>
<keyword evidence="2" id="KW-0732">Signal</keyword>
<evidence type="ECO:0000259" key="3">
    <source>
        <dbReference type="Pfam" id="PF13628"/>
    </source>
</evidence>
<feature type="region of interest" description="Disordered" evidence="1">
    <location>
        <begin position="33"/>
        <end position="77"/>
    </location>
</feature>
<dbReference type="EMBL" id="CP121195">
    <property type="protein sequence ID" value="XBH14593.1"/>
    <property type="molecule type" value="Genomic_DNA"/>
</dbReference>
<proteinExistence type="predicted"/>
<dbReference type="InterPro" id="IPR012347">
    <property type="entry name" value="Ferritin-like"/>
</dbReference>
<accession>A0AAU7DBU5</accession>
<feature type="signal peptide" evidence="2">
    <location>
        <begin position="1"/>
        <end position="32"/>
    </location>
</feature>
<name>A0AAU7D143_9BACT</name>
<organism evidence="4">
    <name type="scientific">Edaphobacter paludis</name>
    <dbReference type="NCBI Taxonomy" id="3035702"/>
    <lineage>
        <taxon>Bacteria</taxon>
        <taxon>Pseudomonadati</taxon>
        <taxon>Acidobacteriota</taxon>
        <taxon>Terriglobia</taxon>
        <taxon>Terriglobales</taxon>
        <taxon>Acidobacteriaceae</taxon>
        <taxon>Edaphobacter</taxon>
    </lineage>
</organism>
<dbReference type="PANTHER" id="PTHR38593:SF1">
    <property type="entry name" value="BLR2558 PROTEIN"/>
    <property type="match status" value="1"/>
</dbReference>
<evidence type="ECO:0000313" key="4">
    <source>
        <dbReference type="EMBL" id="XBH11166.1"/>
    </source>
</evidence>
<evidence type="ECO:0000256" key="2">
    <source>
        <dbReference type="SAM" id="SignalP"/>
    </source>
</evidence>
<accession>A0AAU7D143</accession>
<feature type="chain" id="PRO_5043288468" evidence="2">
    <location>
        <begin position="33"/>
        <end position="223"/>
    </location>
</feature>
<evidence type="ECO:0000256" key="1">
    <source>
        <dbReference type="SAM" id="MobiDB-lite"/>
    </source>
</evidence>
<evidence type="ECO:0000313" key="5">
    <source>
        <dbReference type="EMBL" id="XBH14593.1"/>
    </source>
</evidence>
<dbReference type="EMBL" id="CP121194">
    <property type="protein sequence ID" value="XBH11166.1"/>
    <property type="molecule type" value="Genomic_DNA"/>
</dbReference>
<dbReference type="KEGG" id="epl:P4G45_05400"/>
<sequence>MKISCQMNNRLIRASLALFAGAAFLSSASAIAQMPPGGAQQSSPSQQTTPMPQPGAQPGASPMDQPSSNQDPNGPAMMMDKAFVRKALEGGMAEVQMGQLAAQKSNNPDVKQFGQKMVDDHTKLGDEMKQVAQQMNIKPPDSLSSKDKSTVAKLSALNGDAFDKAYIQNMVKDHKQDEKEFKQEAINTSNPALKEVVSQGEQVIGQHLHMIEQIAQKNKVSSK</sequence>
<dbReference type="Pfam" id="PF13628">
    <property type="entry name" value="DUF4142"/>
    <property type="match status" value="1"/>
</dbReference>
<feature type="domain" description="DUF4142" evidence="3">
    <location>
        <begin position="80"/>
        <end position="214"/>
    </location>
</feature>
<dbReference type="RefSeq" id="WP_348268653.1">
    <property type="nucleotide sequence ID" value="NZ_CP121194.1"/>
</dbReference>
<dbReference type="PANTHER" id="PTHR38593">
    <property type="entry name" value="BLR2558 PROTEIN"/>
    <property type="match status" value="1"/>
</dbReference>
<dbReference type="InterPro" id="IPR025419">
    <property type="entry name" value="DUF4142"/>
</dbReference>
<gene>
    <name evidence="4" type="ORF">P4G45_05400</name>
    <name evidence="5" type="ORF">P8936_05370</name>
</gene>
<protein>
    <submittedName>
        <fullName evidence="4">DUF4142 domain-containing protein</fullName>
    </submittedName>
</protein>
<reference evidence="4" key="1">
    <citation type="submission" date="2023-03" db="EMBL/GenBank/DDBJ databases">
        <title>Edaphobacter sp.</title>
        <authorList>
            <person name="Huber K.J."/>
            <person name="Papendorf J."/>
            <person name="Pilke C."/>
            <person name="Bunk B."/>
            <person name="Sproeer C."/>
            <person name="Pester M."/>
        </authorList>
    </citation>
    <scope>NUCLEOTIDE SEQUENCE</scope>
    <source>
        <strain evidence="4">DSM 109919</strain>
        <strain evidence="5">DSM 109920</strain>
    </source>
</reference>